<feature type="active site" description="Proton donor; for dehydratase activity" evidence="5">
    <location>
        <position position="929"/>
    </location>
</feature>
<proteinExistence type="predicted"/>
<dbReference type="SMART" id="SM00827">
    <property type="entry name" value="PKS_AT"/>
    <property type="match status" value="1"/>
</dbReference>
<dbReference type="Pfam" id="PF00550">
    <property type="entry name" value="PP-binding"/>
    <property type="match status" value="1"/>
</dbReference>
<keyword evidence="4" id="KW-0511">Multifunctional enzyme</keyword>
<dbReference type="SUPFAM" id="SSF53901">
    <property type="entry name" value="Thiolase-like"/>
    <property type="match status" value="2"/>
</dbReference>
<evidence type="ECO:0000256" key="6">
    <source>
        <dbReference type="SAM" id="MobiDB-lite"/>
    </source>
</evidence>
<sequence>MPGGATDTEKFWELLEQGLDVHRRIPADRFDVDSHWDPAGKRVNTSHTQYGCFIDEPGLFDAPFFNMSPRETEQTDPMQRLALVTAYEALERAGYVANRTAATDLRRIGTFYGQASDDYREVNTAQEISLSHGHFLTKTPNACHQAYLGKLVANRAGVDPLDVDYVEMHGTGTQAGDTEEIQSVMNVFSPSTRRRSSKNPLFIGAVKSNVGHSEAAAGVTALIKILLMFQKNAIPPHVGIKNGLNPAFPNDLDRRQIRIPYQKTPWAPTPGKRRVAAVNNFSAAGGNSSLLIEEAPTHSIDFHKPIPATGPPSVAFAFTGQGAAYKSSSYELFHTSPYFRAQILHLDAISRGQGFSSFIPVIDGSHPREYEHSPVITQVAQVCTEIALAKYWVSLGVKPDVVIGHSLGEYAALHVAGVLSASDAIFLVGRRASLLEQKCQVGSHKMVAVRASLSQIEESANGKTYEVACVNGPKETVLSGPTEEMDTIVHSLEEDGYKCFSLDVAFAFHSSQIDPVLDDFEHLAKSSVLFQEPHIPVLSPLLSKVIFDDRTVNANYVRRSAREAVNFKSALEAAYNIGTVDDETVWIEIGPHPVCLGFIKSTLSPKKDVIPSFRRGEDNWVTMSQSLASLHCTGVNIGWSEFHRPFEKVLELLDLPTYAWNDRTYWIQYNGDWALTKGNTFYDEEKVPNKIGRTRPVATSGLSTSTVHQIIEQRLDGTSGTIVMQSDVMQVDFRSAAWGHKMNDCGVVTSSIHADISYTLGEYLYRKLMPKAKQVHMSINNLEVTKGLVAHNNPESHQYIQVSVTTSDIASHMAELTWSNVLSDGISLEQFATATIVYGDPADWMTSWISTAHLIQGRIQDLERMADSGIANRFNHKMAYLLFANNLVDYATKYRGMHSVVLHELEAFADITLSTEKGGNWTVPPFFIDSVAHLAGFVMNVSDAVDTKNNFCVTPGWGSMRFAKPLVPGGRYQSYVKMIPTEEDPSVYLGDVYILQNGAIMGKVDGIKFCRYPRILLSRFFSAPDDVNAPPTTIPSLAKTAHTKSHVPIPIKPIAIKIEAPMLVNQRPAVETSLSKSMSHPNVNGATPHSNASASESDSETTTAKALKIISNESAIDIIDLTDDASFADLGVDSLMSLVIAEKFREQLGVVVGGSLFLEYPTIGHLRSWLEEYYS</sequence>
<evidence type="ECO:0000259" key="7">
    <source>
        <dbReference type="PROSITE" id="PS50075"/>
    </source>
</evidence>
<dbReference type="Gene3D" id="1.10.1200.10">
    <property type="entry name" value="ACP-like"/>
    <property type="match status" value="1"/>
</dbReference>
<dbReference type="EMBL" id="BLZH01000007">
    <property type="protein sequence ID" value="GFP57159.1"/>
    <property type="molecule type" value="Genomic_DNA"/>
</dbReference>
<dbReference type="InterPro" id="IPR050091">
    <property type="entry name" value="PKS_NRPS_Biosynth_Enz"/>
</dbReference>
<dbReference type="FunFam" id="1.10.1200.10:FF:000011">
    <property type="entry name" value="Sterigmatocystin biosynthesis polyketide synthase"/>
    <property type="match status" value="1"/>
</dbReference>
<reference evidence="10 11" key="1">
    <citation type="submission" date="2020-07" db="EMBL/GenBank/DDBJ databases">
        <title>Trichoderma asperellum IC-1 whole genome shotgun sequence.</title>
        <authorList>
            <person name="Kanamasa S."/>
            <person name="Takahashi H."/>
        </authorList>
    </citation>
    <scope>NUCLEOTIDE SEQUENCE [LARGE SCALE GENOMIC DNA]</scope>
    <source>
        <strain evidence="10 11">IC-1</strain>
    </source>
</reference>
<dbReference type="PANTHER" id="PTHR43775:SF37">
    <property type="entry name" value="SI:DKEY-61P9.11"/>
    <property type="match status" value="1"/>
</dbReference>
<dbReference type="InterPro" id="IPR001227">
    <property type="entry name" value="Ac_transferase_dom_sf"/>
</dbReference>
<dbReference type="Pfam" id="PF00109">
    <property type="entry name" value="ketoacyl-synt"/>
    <property type="match status" value="1"/>
</dbReference>
<dbReference type="InterPro" id="IPR016036">
    <property type="entry name" value="Malonyl_transacylase_ACP-bd"/>
</dbReference>
<feature type="domain" description="Ketosynthase family 3 (KS3)" evidence="8">
    <location>
        <begin position="1"/>
        <end position="294"/>
    </location>
</feature>
<dbReference type="SUPFAM" id="SSF55048">
    <property type="entry name" value="Probable ACP-binding domain of malonyl-CoA ACP transacylase"/>
    <property type="match status" value="1"/>
</dbReference>
<dbReference type="InterPro" id="IPR014043">
    <property type="entry name" value="Acyl_transferase_dom"/>
</dbReference>
<dbReference type="SUPFAM" id="SSF52151">
    <property type="entry name" value="FabD/lysophospholipase-like"/>
    <property type="match status" value="1"/>
</dbReference>
<dbReference type="SUPFAM" id="SSF47336">
    <property type="entry name" value="ACP-like"/>
    <property type="match status" value="1"/>
</dbReference>
<dbReference type="InterPro" id="IPR009081">
    <property type="entry name" value="PP-bd_ACP"/>
</dbReference>
<dbReference type="FunFam" id="3.40.366.10:FF:000002">
    <property type="entry name" value="Probable polyketide synthase 2"/>
    <property type="match status" value="1"/>
</dbReference>
<dbReference type="GO" id="GO:0044550">
    <property type="term" value="P:secondary metabolite biosynthetic process"/>
    <property type="evidence" value="ECO:0007669"/>
    <property type="project" value="TreeGrafter"/>
</dbReference>
<evidence type="ECO:0000313" key="10">
    <source>
        <dbReference type="EMBL" id="GFP57159.1"/>
    </source>
</evidence>
<dbReference type="Gene3D" id="3.10.129.110">
    <property type="entry name" value="Polyketide synthase dehydratase"/>
    <property type="match status" value="1"/>
</dbReference>
<dbReference type="PROSITE" id="PS52019">
    <property type="entry name" value="PKS_MFAS_DH"/>
    <property type="match status" value="1"/>
</dbReference>
<evidence type="ECO:0000259" key="8">
    <source>
        <dbReference type="PROSITE" id="PS52004"/>
    </source>
</evidence>
<dbReference type="OrthoDB" id="329835at2759"/>
<keyword evidence="3" id="KW-0808">Transferase</keyword>
<name>A0A6V8QXJ2_TRIAP</name>
<dbReference type="PANTHER" id="PTHR43775">
    <property type="entry name" value="FATTY ACID SYNTHASE"/>
    <property type="match status" value="1"/>
</dbReference>
<dbReference type="InterPro" id="IPR020841">
    <property type="entry name" value="PKS_Beta-ketoAc_synthase_dom"/>
</dbReference>
<keyword evidence="2" id="KW-0597">Phosphoprotein</keyword>
<dbReference type="InterPro" id="IPR014030">
    <property type="entry name" value="Ketoacyl_synth_N"/>
</dbReference>
<dbReference type="CDD" id="cd00833">
    <property type="entry name" value="PKS"/>
    <property type="match status" value="1"/>
</dbReference>
<dbReference type="InterPro" id="IPR042104">
    <property type="entry name" value="PKS_dehydratase_sf"/>
</dbReference>
<dbReference type="InterPro" id="IPR016035">
    <property type="entry name" value="Acyl_Trfase/lysoPLipase"/>
</dbReference>
<dbReference type="Pfam" id="PF02801">
    <property type="entry name" value="Ketoacyl-synt_C"/>
    <property type="match status" value="1"/>
</dbReference>
<evidence type="ECO:0000256" key="1">
    <source>
        <dbReference type="ARBA" id="ARBA00022450"/>
    </source>
</evidence>
<dbReference type="GO" id="GO:0031177">
    <property type="term" value="F:phosphopantetheine binding"/>
    <property type="evidence" value="ECO:0007669"/>
    <property type="project" value="InterPro"/>
</dbReference>
<evidence type="ECO:0000256" key="4">
    <source>
        <dbReference type="ARBA" id="ARBA00023268"/>
    </source>
</evidence>
<dbReference type="Proteomes" id="UP000517252">
    <property type="component" value="Unassembled WGS sequence"/>
</dbReference>
<dbReference type="GO" id="GO:0004312">
    <property type="term" value="F:fatty acid synthase activity"/>
    <property type="evidence" value="ECO:0007669"/>
    <property type="project" value="TreeGrafter"/>
</dbReference>
<dbReference type="PROSITE" id="PS50075">
    <property type="entry name" value="CARRIER"/>
    <property type="match status" value="1"/>
</dbReference>
<dbReference type="PROSITE" id="PS52004">
    <property type="entry name" value="KS3_2"/>
    <property type="match status" value="1"/>
</dbReference>
<dbReference type="Gene3D" id="3.40.366.10">
    <property type="entry name" value="Malonyl-Coenzyme A Acyl Carrier Protein, domain 2"/>
    <property type="match status" value="1"/>
</dbReference>
<evidence type="ECO:0000256" key="3">
    <source>
        <dbReference type="ARBA" id="ARBA00022679"/>
    </source>
</evidence>
<dbReference type="NCBIfam" id="TIGR04532">
    <property type="entry name" value="PT_fungal_PKS"/>
    <property type="match status" value="1"/>
</dbReference>
<dbReference type="Pfam" id="PF00698">
    <property type="entry name" value="Acyl_transf_1"/>
    <property type="match status" value="1"/>
</dbReference>
<feature type="region of interest" description="C-terminal hotdog fold" evidence="5">
    <location>
        <begin position="870"/>
        <end position="1018"/>
    </location>
</feature>
<dbReference type="FunFam" id="3.10.129.110:FF:000001">
    <property type="entry name" value="Sterigmatocystin biosynthesis polyketide synthase"/>
    <property type="match status" value="1"/>
</dbReference>
<accession>A0A6V8QXJ2</accession>
<dbReference type="InterPro" id="IPR049900">
    <property type="entry name" value="PKS_mFAS_DH"/>
</dbReference>
<dbReference type="SMART" id="SM00823">
    <property type="entry name" value="PKS_PP"/>
    <property type="match status" value="1"/>
</dbReference>
<feature type="compositionally biased region" description="Polar residues" evidence="6">
    <location>
        <begin position="1074"/>
        <end position="1089"/>
    </location>
</feature>
<evidence type="ECO:0000313" key="11">
    <source>
        <dbReference type="Proteomes" id="UP000517252"/>
    </source>
</evidence>
<protein>
    <submittedName>
        <fullName evidence="10">Atrochrysone carboxylic acid synthase Agnpks1</fullName>
    </submittedName>
</protein>
<feature type="region of interest" description="Disordered" evidence="6">
    <location>
        <begin position="1074"/>
        <end position="1099"/>
    </location>
</feature>
<feature type="domain" description="Carrier" evidence="7">
    <location>
        <begin position="1097"/>
        <end position="1174"/>
    </location>
</feature>
<dbReference type="Gene3D" id="3.40.47.10">
    <property type="match status" value="2"/>
</dbReference>
<comment type="caution">
    <text evidence="10">The sequence shown here is derived from an EMBL/GenBank/DDBJ whole genome shotgun (WGS) entry which is preliminary data.</text>
</comment>
<dbReference type="InterPro" id="IPR036736">
    <property type="entry name" value="ACP-like_sf"/>
</dbReference>
<dbReference type="InterPro" id="IPR020806">
    <property type="entry name" value="PKS_PP-bd"/>
</dbReference>
<dbReference type="GO" id="GO:0006633">
    <property type="term" value="P:fatty acid biosynthetic process"/>
    <property type="evidence" value="ECO:0007669"/>
    <property type="project" value="TreeGrafter"/>
</dbReference>
<evidence type="ECO:0000256" key="2">
    <source>
        <dbReference type="ARBA" id="ARBA00022553"/>
    </source>
</evidence>
<evidence type="ECO:0000256" key="5">
    <source>
        <dbReference type="PROSITE-ProRule" id="PRU01363"/>
    </source>
</evidence>
<dbReference type="InterPro" id="IPR014031">
    <property type="entry name" value="Ketoacyl_synth_C"/>
</dbReference>
<dbReference type="InterPro" id="IPR030918">
    <property type="entry name" value="PT_fungal_PKS"/>
</dbReference>
<keyword evidence="1" id="KW-0596">Phosphopantetheine</keyword>
<feature type="region of interest" description="N-terminal hotdog fold" evidence="5">
    <location>
        <begin position="708"/>
        <end position="843"/>
    </location>
</feature>
<evidence type="ECO:0000259" key="9">
    <source>
        <dbReference type="PROSITE" id="PS52019"/>
    </source>
</evidence>
<feature type="active site" description="Proton acceptor; for dehydratase activity" evidence="5">
    <location>
        <position position="740"/>
    </location>
</feature>
<dbReference type="InterPro" id="IPR016039">
    <property type="entry name" value="Thiolase-like"/>
</dbReference>
<dbReference type="SMART" id="SM00825">
    <property type="entry name" value="PKS_KS"/>
    <property type="match status" value="1"/>
</dbReference>
<feature type="domain" description="PKS/mFAS DH" evidence="9">
    <location>
        <begin position="708"/>
        <end position="1018"/>
    </location>
</feature>
<feature type="compositionally biased region" description="Low complexity" evidence="6">
    <location>
        <begin position="1090"/>
        <end position="1099"/>
    </location>
</feature>
<organism evidence="10 11">
    <name type="scientific">Trichoderma asperellum</name>
    <name type="common">Filamentous fungus</name>
    <dbReference type="NCBI Taxonomy" id="101201"/>
    <lineage>
        <taxon>Eukaryota</taxon>
        <taxon>Fungi</taxon>
        <taxon>Dikarya</taxon>
        <taxon>Ascomycota</taxon>
        <taxon>Pezizomycotina</taxon>
        <taxon>Sordariomycetes</taxon>
        <taxon>Hypocreomycetidae</taxon>
        <taxon>Hypocreales</taxon>
        <taxon>Hypocreaceae</taxon>
        <taxon>Trichoderma</taxon>
    </lineage>
</organism>
<dbReference type="AlphaFoldDB" id="A0A6V8QXJ2"/>
<gene>
    <name evidence="10" type="ORF">TASIC1_0007065100</name>
</gene>